<evidence type="ECO:0000313" key="2">
    <source>
        <dbReference type="EMBL" id="RXS68240.1"/>
    </source>
</evidence>
<dbReference type="AlphaFoldDB" id="A0A4V1NQG5"/>
<name>A0A4V1NQG5_9ACTN</name>
<feature type="compositionally biased region" description="Basic and acidic residues" evidence="1">
    <location>
        <begin position="69"/>
        <end position="84"/>
    </location>
</feature>
<feature type="region of interest" description="Disordered" evidence="1">
    <location>
        <begin position="1"/>
        <end position="25"/>
    </location>
</feature>
<dbReference type="GeneID" id="95778263"/>
<dbReference type="Proteomes" id="UP000289482">
    <property type="component" value="Unassembled WGS sequence"/>
</dbReference>
<sequence>MAEPRGTMMRKDTGIPGDAPSPRPRRLPLTALMVILTFLLGTLAMAPDAAAHTPAGPFAMTSAGIRPAVKPDYRHTEKKTKYETGRGQPRRTARASGGGPHPSGRQLPPWRGGSMAPPLACPSGTAAAGNSTKAAGRTVQLPVLHCVFLC</sequence>
<evidence type="ECO:0000313" key="3">
    <source>
        <dbReference type="Proteomes" id="UP000289482"/>
    </source>
</evidence>
<accession>A0A4V1NQG5</accession>
<keyword evidence="3" id="KW-1185">Reference proteome</keyword>
<feature type="region of interest" description="Disordered" evidence="1">
    <location>
        <begin position="55"/>
        <end position="130"/>
    </location>
</feature>
<proteinExistence type="predicted"/>
<dbReference type="RefSeq" id="WP_129247058.1">
    <property type="nucleotide sequence ID" value="NZ_JABZEL010000007.1"/>
</dbReference>
<protein>
    <submittedName>
        <fullName evidence="2">Uncharacterized protein</fullName>
    </submittedName>
</protein>
<organism evidence="2 3">
    <name type="scientific">Streptomyces sioyaensis</name>
    <dbReference type="NCBI Taxonomy" id="67364"/>
    <lineage>
        <taxon>Bacteria</taxon>
        <taxon>Bacillati</taxon>
        <taxon>Actinomycetota</taxon>
        <taxon>Actinomycetes</taxon>
        <taxon>Kitasatosporales</taxon>
        <taxon>Streptomycetaceae</taxon>
        <taxon>Streptomyces</taxon>
    </lineage>
</organism>
<gene>
    <name evidence="2" type="ORF">EST54_09680</name>
</gene>
<dbReference type="EMBL" id="SDIF01000019">
    <property type="protein sequence ID" value="RXS68240.1"/>
    <property type="molecule type" value="Genomic_DNA"/>
</dbReference>
<comment type="caution">
    <text evidence="2">The sequence shown here is derived from an EMBL/GenBank/DDBJ whole genome shotgun (WGS) entry which is preliminary data.</text>
</comment>
<evidence type="ECO:0000256" key="1">
    <source>
        <dbReference type="SAM" id="MobiDB-lite"/>
    </source>
</evidence>
<reference evidence="2 3" key="1">
    <citation type="submission" date="2019-01" db="EMBL/GenBank/DDBJ databases">
        <title>Draft genome sequences of the type strain Streptomyces sioyaensis DSM 40032 and its novel strain, TM32, a thermotolerant antibiotics-producing actinobacterium.</title>
        <authorList>
            <person name="Nakaew N."/>
            <person name="Lumyong S."/>
            <person name="Sloan W.T."/>
            <person name="Sungthong R."/>
        </authorList>
    </citation>
    <scope>NUCLEOTIDE SEQUENCE [LARGE SCALE GENOMIC DNA]</scope>
    <source>
        <strain evidence="2 3">DSM 40032</strain>
    </source>
</reference>